<name>A0A919UE83_9ACTN</name>
<dbReference type="GO" id="GO:0022857">
    <property type="term" value="F:transmembrane transporter activity"/>
    <property type="evidence" value="ECO:0007669"/>
    <property type="project" value="InterPro"/>
</dbReference>
<evidence type="ECO:0000256" key="3">
    <source>
        <dbReference type="ARBA" id="ARBA00022989"/>
    </source>
</evidence>
<dbReference type="Proteomes" id="UP000660611">
    <property type="component" value="Unassembled WGS sequence"/>
</dbReference>
<dbReference type="InterPro" id="IPR020846">
    <property type="entry name" value="MFS_dom"/>
</dbReference>
<keyword evidence="9" id="KW-1185">Reference proteome</keyword>
<dbReference type="Gene3D" id="1.20.1720.10">
    <property type="entry name" value="Multidrug resistance protein D"/>
    <property type="match status" value="1"/>
</dbReference>
<feature type="transmembrane region" description="Helical" evidence="6">
    <location>
        <begin position="173"/>
        <end position="195"/>
    </location>
</feature>
<feature type="transmembrane region" description="Helical" evidence="6">
    <location>
        <begin position="47"/>
        <end position="67"/>
    </location>
</feature>
<dbReference type="PANTHER" id="PTHR42718">
    <property type="entry name" value="MAJOR FACILITATOR SUPERFAMILY MULTIDRUG TRANSPORTER MFSC"/>
    <property type="match status" value="1"/>
</dbReference>
<evidence type="ECO:0000256" key="5">
    <source>
        <dbReference type="SAM" id="MobiDB-lite"/>
    </source>
</evidence>
<feature type="transmembrane region" description="Helical" evidence="6">
    <location>
        <begin position="225"/>
        <end position="245"/>
    </location>
</feature>
<dbReference type="InterPro" id="IPR036259">
    <property type="entry name" value="MFS_trans_sf"/>
</dbReference>
<feature type="transmembrane region" description="Helical" evidence="6">
    <location>
        <begin position="115"/>
        <end position="134"/>
    </location>
</feature>
<dbReference type="EMBL" id="BONQ01000172">
    <property type="protein sequence ID" value="GIG52179.1"/>
    <property type="molecule type" value="Genomic_DNA"/>
</dbReference>
<dbReference type="CDD" id="cd17321">
    <property type="entry name" value="MFS_MMR_MDR_like"/>
    <property type="match status" value="1"/>
</dbReference>
<gene>
    <name evidence="8" type="ORF">Dsi01nite_102200</name>
</gene>
<feature type="region of interest" description="Disordered" evidence="5">
    <location>
        <begin position="278"/>
        <end position="308"/>
    </location>
</feature>
<comment type="subcellular location">
    <subcellularLocation>
        <location evidence="1">Cell membrane</location>
        <topology evidence="1">Multi-pass membrane protein</topology>
    </subcellularLocation>
</comment>
<accession>A0A919UE83</accession>
<proteinExistence type="predicted"/>
<evidence type="ECO:0000313" key="9">
    <source>
        <dbReference type="Proteomes" id="UP000660611"/>
    </source>
</evidence>
<feature type="transmembrane region" description="Helical" evidence="6">
    <location>
        <begin position="87"/>
        <end position="106"/>
    </location>
</feature>
<dbReference type="AlphaFoldDB" id="A0A919UE83"/>
<protein>
    <recommendedName>
        <fullName evidence="7">Major facilitator superfamily (MFS) profile domain-containing protein</fullName>
    </recommendedName>
</protein>
<reference evidence="8" key="1">
    <citation type="submission" date="2021-01" db="EMBL/GenBank/DDBJ databases">
        <title>Whole genome shotgun sequence of Dactylosporangium siamense NBRC 106093.</title>
        <authorList>
            <person name="Komaki H."/>
            <person name="Tamura T."/>
        </authorList>
    </citation>
    <scope>NUCLEOTIDE SEQUENCE</scope>
    <source>
        <strain evidence="8">NBRC 106093</strain>
    </source>
</reference>
<evidence type="ECO:0000256" key="6">
    <source>
        <dbReference type="SAM" id="Phobius"/>
    </source>
</evidence>
<sequence>MVRQRDIALSVHGTRLDQVSESRVPPAKTEGSMPSNSTSPALTAAQWWVVVVTALAAMTVTLDSLVVTSALGAIRTALHASIEELEWTVTAYVLTFAVLLMTAAALGDRFGRRRMFITGLAVFAVASAACALAPDVGALIAARAVQGAGAALLMPLALALLGAAVPADRRSKAIGVFAGVTGLAVPVGPLLGGAIVTSVSWPWIFWINIPIAAVLIYSTMRQLGGAFGVAVVVAAFASAGGYASSQTFNSGFIAAMVACAVLSLAGALSGLVAPGRIPPARPPETTDQTAHPALGPRPDAAVRPEQAR</sequence>
<feature type="domain" description="Major facilitator superfamily (MFS) profile" evidence="7">
    <location>
        <begin position="49"/>
        <end position="308"/>
    </location>
</feature>
<feature type="transmembrane region" description="Helical" evidence="6">
    <location>
        <begin position="251"/>
        <end position="273"/>
    </location>
</feature>
<comment type="caution">
    <text evidence="8">The sequence shown here is derived from an EMBL/GenBank/DDBJ whole genome shotgun (WGS) entry which is preliminary data.</text>
</comment>
<feature type="transmembrane region" description="Helical" evidence="6">
    <location>
        <begin position="201"/>
        <end position="218"/>
    </location>
</feature>
<dbReference type="SUPFAM" id="SSF103473">
    <property type="entry name" value="MFS general substrate transporter"/>
    <property type="match status" value="1"/>
</dbReference>
<keyword evidence="4 6" id="KW-0472">Membrane</keyword>
<dbReference type="PRINTS" id="PR01036">
    <property type="entry name" value="TCRTETB"/>
</dbReference>
<evidence type="ECO:0000256" key="1">
    <source>
        <dbReference type="ARBA" id="ARBA00004651"/>
    </source>
</evidence>
<evidence type="ECO:0000256" key="2">
    <source>
        <dbReference type="ARBA" id="ARBA00022692"/>
    </source>
</evidence>
<feature type="region of interest" description="Disordered" evidence="5">
    <location>
        <begin position="15"/>
        <end position="38"/>
    </location>
</feature>
<keyword evidence="3 6" id="KW-1133">Transmembrane helix</keyword>
<dbReference type="GO" id="GO:0005886">
    <property type="term" value="C:plasma membrane"/>
    <property type="evidence" value="ECO:0007669"/>
    <property type="project" value="UniProtKB-SubCell"/>
</dbReference>
<dbReference type="PROSITE" id="PS50850">
    <property type="entry name" value="MFS"/>
    <property type="match status" value="1"/>
</dbReference>
<evidence type="ECO:0000256" key="4">
    <source>
        <dbReference type="ARBA" id="ARBA00023136"/>
    </source>
</evidence>
<keyword evidence="2 6" id="KW-0812">Transmembrane</keyword>
<evidence type="ECO:0000259" key="7">
    <source>
        <dbReference type="PROSITE" id="PS50850"/>
    </source>
</evidence>
<evidence type="ECO:0000313" key="8">
    <source>
        <dbReference type="EMBL" id="GIG52179.1"/>
    </source>
</evidence>
<dbReference type="Pfam" id="PF07690">
    <property type="entry name" value="MFS_1"/>
    <property type="match status" value="1"/>
</dbReference>
<feature type="transmembrane region" description="Helical" evidence="6">
    <location>
        <begin position="140"/>
        <end position="161"/>
    </location>
</feature>
<dbReference type="PANTHER" id="PTHR42718:SF42">
    <property type="entry name" value="EXPORT PROTEIN"/>
    <property type="match status" value="1"/>
</dbReference>
<dbReference type="InterPro" id="IPR011701">
    <property type="entry name" value="MFS"/>
</dbReference>
<organism evidence="8 9">
    <name type="scientific">Dactylosporangium siamense</name>
    <dbReference type="NCBI Taxonomy" id="685454"/>
    <lineage>
        <taxon>Bacteria</taxon>
        <taxon>Bacillati</taxon>
        <taxon>Actinomycetota</taxon>
        <taxon>Actinomycetes</taxon>
        <taxon>Micromonosporales</taxon>
        <taxon>Micromonosporaceae</taxon>
        <taxon>Dactylosporangium</taxon>
    </lineage>
</organism>